<organism evidence="4 5">
    <name type="scientific">Elysia marginata</name>
    <dbReference type="NCBI Taxonomy" id="1093978"/>
    <lineage>
        <taxon>Eukaryota</taxon>
        <taxon>Metazoa</taxon>
        <taxon>Spiralia</taxon>
        <taxon>Lophotrochozoa</taxon>
        <taxon>Mollusca</taxon>
        <taxon>Gastropoda</taxon>
        <taxon>Heterobranchia</taxon>
        <taxon>Euthyneura</taxon>
        <taxon>Panpulmonata</taxon>
        <taxon>Sacoglossa</taxon>
        <taxon>Placobranchoidea</taxon>
        <taxon>Plakobranchidae</taxon>
        <taxon>Elysia</taxon>
    </lineage>
</organism>
<proteinExistence type="predicted"/>
<feature type="compositionally biased region" description="Polar residues" evidence="1">
    <location>
        <begin position="1236"/>
        <end position="1249"/>
    </location>
</feature>
<keyword evidence="5" id="KW-1185">Reference proteome</keyword>
<dbReference type="PANTHER" id="PTHR22443:SF18">
    <property type="entry name" value="NON-SPECIFIC LETHAL 1, ISOFORM M"/>
    <property type="match status" value="1"/>
</dbReference>
<evidence type="ECO:0000256" key="2">
    <source>
        <dbReference type="SAM" id="SignalP"/>
    </source>
</evidence>
<name>A0AAV4J0K5_9GAST</name>
<dbReference type="PROSITE" id="PS52052">
    <property type="entry name" value="PEHE"/>
    <property type="match status" value="1"/>
</dbReference>
<feature type="region of interest" description="Disordered" evidence="1">
    <location>
        <begin position="470"/>
        <end position="504"/>
    </location>
</feature>
<feature type="region of interest" description="Disordered" evidence="1">
    <location>
        <begin position="1179"/>
        <end position="1261"/>
    </location>
</feature>
<feature type="compositionally biased region" description="Basic and acidic residues" evidence="1">
    <location>
        <begin position="227"/>
        <end position="245"/>
    </location>
</feature>
<feature type="signal peptide" evidence="2">
    <location>
        <begin position="1"/>
        <end position="21"/>
    </location>
</feature>
<feature type="region of interest" description="Disordered" evidence="1">
    <location>
        <begin position="1010"/>
        <end position="1034"/>
    </location>
</feature>
<dbReference type="InterPro" id="IPR029332">
    <property type="entry name" value="PEHE_dom"/>
</dbReference>
<feature type="region of interest" description="Disordered" evidence="1">
    <location>
        <begin position="577"/>
        <end position="599"/>
    </location>
</feature>
<feature type="chain" id="PRO_5043360454" evidence="2">
    <location>
        <begin position="22"/>
        <end position="1420"/>
    </location>
</feature>
<feature type="compositionally biased region" description="Basic and acidic residues" evidence="1">
    <location>
        <begin position="1124"/>
        <end position="1137"/>
    </location>
</feature>
<dbReference type="Gene3D" id="6.10.250.3170">
    <property type="match status" value="1"/>
</dbReference>
<keyword evidence="2" id="KW-0732">Signal</keyword>
<feature type="region of interest" description="Disordered" evidence="1">
    <location>
        <begin position="1124"/>
        <end position="1148"/>
    </location>
</feature>
<feature type="region of interest" description="Disordered" evidence="1">
    <location>
        <begin position="411"/>
        <end position="435"/>
    </location>
</feature>
<accession>A0AAV4J0K5</accession>
<dbReference type="SMART" id="SM01300">
    <property type="entry name" value="PEHE"/>
    <property type="match status" value="1"/>
</dbReference>
<evidence type="ECO:0000259" key="3">
    <source>
        <dbReference type="PROSITE" id="PS52052"/>
    </source>
</evidence>
<feature type="region of interest" description="Disordered" evidence="1">
    <location>
        <begin position="707"/>
        <end position="726"/>
    </location>
</feature>
<feature type="compositionally biased region" description="Polar residues" evidence="1">
    <location>
        <begin position="212"/>
        <end position="223"/>
    </location>
</feature>
<feature type="compositionally biased region" description="Low complexity" evidence="1">
    <location>
        <begin position="638"/>
        <end position="651"/>
    </location>
</feature>
<feature type="region of interest" description="Disordered" evidence="1">
    <location>
        <begin position="1302"/>
        <end position="1335"/>
    </location>
</feature>
<evidence type="ECO:0000313" key="4">
    <source>
        <dbReference type="EMBL" id="GFS15218.1"/>
    </source>
</evidence>
<dbReference type="GO" id="GO:0044545">
    <property type="term" value="C:NSL complex"/>
    <property type="evidence" value="ECO:0007669"/>
    <property type="project" value="TreeGrafter"/>
</dbReference>
<dbReference type="GO" id="GO:0035035">
    <property type="term" value="F:histone acetyltransferase binding"/>
    <property type="evidence" value="ECO:0007669"/>
    <property type="project" value="TreeGrafter"/>
</dbReference>
<feature type="region of interest" description="Disordered" evidence="1">
    <location>
        <begin position="212"/>
        <end position="288"/>
    </location>
</feature>
<evidence type="ECO:0000256" key="1">
    <source>
        <dbReference type="SAM" id="MobiDB-lite"/>
    </source>
</evidence>
<dbReference type="InterPro" id="IPR026180">
    <property type="entry name" value="NSL1"/>
</dbReference>
<protein>
    <submittedName>
        <fullName evidence="4">KAT8 regulatory NSL complex subunit 1</fullName>
    </submittedName>
</protein>
<feature type="compositionally biased region" description="Acidic residues" evidence="1">
    <location>
        <begin position="1138"/>
        <end position="1148"/>
    </location>
</feature>
<dbReference type="EMBL" id="BMAT01006569">
    <property type="protein sequence ID" value="GFS15218.1"/>
    <property type="molecule type" value="Genomic_DNA"/>
</dbReference>
<feature type="compositionally biased region" description="Polar residues" evidence="1">
    <location>
        <begin position="657"/>
        <end position="680"/>
    </location>
</feature>
<sequence length="1420" mass="156422">MSGPSTLRICLAAMAPALTEAASARLRLQDTSDTQRSNKTFKLKPCYGTDSLDISKTLSVSNNDLRALGGRKRSIGEGRATHLSLANSSERDTLDLDPSQVSTIRSTCKAANPQASPPANNTLPRPNDYTQLDISKIDLVPKNSVGSSFYVSEDFQESCPRTTSILLNKLKIMNKPESGAIVNKERSNILLTENSQSEDKYQILNSNQQHAPLSQYSEPSMVNGNGDIDKGSENEEGGDKGDAPRKKLPALVNKRSVHFNESDKPSADLKKTKMGLPCTGKDPQSSGADQIVSSATSCSQLYAMDVLELKSRDETRKECARKQAYLERKVETLLRRLKRMRGKVVETHSREQLRQFVNYQHRSLQQVAKVMRSEAPGPAELKEHFLSNDEVKSMSTTELVKLVKTYQPLGSTRNHRHQSQHLTEHRGISSNLARFGGPSGSLGPVMVMEPALRTQVAEVSERLRQRIMTVSSELDSDATASSSGGESGDEEGDSTHKPKLSTSDIPPLFKRAEWRWASDRAAIVSRWTWLQAQVSDLEYRIRQQSQVHRQLRASKGGVVLGDPPSTADILRRLQGMAPTTPQETTSGSEGGAGQDGEQVYPEETKDGLEVSPFNIQSVMSNVDKQASRLSQSLGNCLSPASSRSSASAPPSMVGSPRINSSTPSPGRSPAQASIRDSSPGGSREGCPNVPTELSLTSRTSDLLHTPELQRQQQRVPPSSQSSLSIAPHLDASCQSARCRPLRSYRKRRILRTVGLHRHSQKAARLSDVRCRCSPPTNPCPMCGGRQNNTIPMDTETMALRERIALVDASFHPVLSFPEDISLSIHCEGLLKSGLWQEKPAKRSRGSHKLHHYQGSLLLSRDYHLNKNKGHQNNSNSHHHHQDKVLKFVSGELGHGETKKKKARKNVSIGSLGQNNKNSVTTVHSAASVIKNFSEKIKNKYESKAKSKGTTTKVKVLPPRPNKAKKRASKVAKDALKKKKAAEVREEEDDLEALYLEQEFCDIDAENGGGSLSASASQSSLRELSHQHGRSNRRRVDNSYDINNIVIPLSMATSTPVEQPQYKEIVTPKWRETPLQAFSCAPVAAAAAVRDSLAMKIEKTNGVARSAEQQLKPPELDSVPEMREAESLHAAEGNKTEENNEDYDEEEDLSDEKFALRHLKFELEEKKRFRNFVQYPPLRRSRARSDVSLSAMDSRDGGQSEENSLSSRPATPVLMKSLPSVSSGRGSSLEESLASLQGQRPRTMSVSTPTARRDPRQGSLYCQDSVDSQRDTVLEPWPHRIFPLATEEYEHMLKEAPPEPRLVTHEHETRYSCSNTPKSSLRLRESSVRDVTPDTVRPAETMLDSIANVADSVALSPQSVSASASSAADDDAADPEWVGGADNSTSSGSSYKRGRGRRILDDPNDPEWLGSDTPRKNKNKR</sequence>
<reference evidence="4 5" key="1">
    <citation type="journal article" date="2021" name="Elife">
        <title>Chloroplast acquisition without the gene transfer in kleptoplastic sea slugs, Plakobranchus ocellatus.</title>
        <authorList>
            <person name="Maeda T."/>
            <person name="Takahashi S."/>
            <person name="Yoshida T."/>
            <person name="Shimamura S."/>
            <person name="Takaki Y."/>
            <person name="Nagai Y."/>
            <person name="Toyoda A."/>
            <person name="Suzuki Y."/>
            <person name="Arimoto A."/>
            <person name="Ishii H."/>
            <person name="Satoh N."/>
            <person name="Nishiyama T."/>
            <person name="Hasebe M."/>
            <person name="Maruyama T."/>
            <person name="Minagawa J."/>
            <person name="Obokata J."/>
            <person name="Shigenobu S."/>
        </authorList>
    </citation>
    <scope>NUCLEOTIDE SEQUENCE [LARGE SCALE GENOMIC DNA]</scope>
</reference>
<gene>
    <name evidence="4" type="ORF">ElyMa_003181500</name>
</gene>
<feature type="compositionally biased region" description="Low complexity" evidence="1">
    <location>
        <begin position="1011"/>
        <end position="1021"/>
    </location>
</feature>
<dbReference type="Proteomes" id="UP000762676">
    <property type="component" value="Unassembled WGS sequence"/>
</dbReference>
<feature type="compositionally biased region" description="Low complexity" evidence="1">
    <location>
        <begin position="1216"/>
        <end position="1235"/>
    </location>
</feature>
<feature type="region of interest" description="Disordered" evidence="1">
    <location>
        <begin position="633"/>
        <end position="693"/>
    </location>
</feature>
<feature type="compositionally biased region" description="Polar residues" evidence="1">
    <location>
        <begin position="1199"/>
        <end position="1208"/>
    </location>
</feature>
<feature type="compositionally biased region" description="Basic and acidic residues" evidence="1">
    <location>
        <begin position="258"/>
        <end position="271"/>
    </location>
</feature>
<feature type="compositionally biased region" description="Low complexity" evidence="1">
    <location>
        <begin position="708"/>
        <end position="724"/>
    </location>
</feature>
<dbReference type="PANTHER" id="PTHR22443">
    <property type="entry name" value="NON-SPECIFIC LETHAL 1, ISOFORM M"/>
    <property type="match status" value="1"/>
</dbReference>
<comment type="caution">
    <text evidence="4">The sequence shown here is derived from an EMBL/GenBank/DDBJ whole genome shotgun (WGS) entry which is preliminary data.</text>
</comment>
<feature type="compositionally biased region" description="Basic and acidic residues" evidence="1">
    <location>
        <begin position="1321"/>
        <end position="1331"/>
    </location>
</feature>
<feature type="domain" description="PEHE" evidence="3">
    <location>
        <begin position="1115"/>
        <end position="1245"/>
    </location>
</feature>
<feature type="compositionally biased region" description="Polar residues" evidence="1">
    <location>
        <begin position="577"/>
        <end position="587"/>
    </location>
</feature>
<feature type="region of interest" description="Disordered" evidence="1">
    <location>
        <begin position="1358"/>
        <end position="1420"/>
    </location>
</feature>
<evidence type="ECO:0000313" key="5">
    <source>
        <dbReference type="Proteomes" id="UP000762676"/>
    </source>
</evidence>